<dbReference type="Pfam" id="PF07872">
    <property type="entry name" value="DUF1659"/>
    <property type="match status" value="1"/>
</dbReference>
<evidence type="ECO:0000313" key="2">
    <source>
        <dbReference type="EMBL" id="WVX79438.1"/>
    </source>
</evidence>
<reference evidence="2 3" key="1">
    <citation type="submission" date="2023-10" db="EMBL/GenBank/DDBJ databases">
        <title>Niallia locisalis sp.nov. isolated from a salt pond sample.</title>
        <authorList>
            <person name="Li X.-J."/>
            <person name="Dong L."/>
        </authorList>
    </citation>
    <scope>NUCLEOTIDE SEQUENCE [LARGE SCALE GENOMIC DNA]</scope>
    <source>
        <strain evidence="2 3">DSM 29761</strain>
    </source>
</reference>
<accession>A0ABZ2C7X7</accession>
<dbReference type="Proteomes" id="UP001357223">
    <property type="component" value="Chromosome"/>
</dbReference>
<gene>
    <name evidence="2" type="ORF">R4Z09_19300</name>
</gene>
<evidence type="ECO:0000259" key="1">
    <source>
        <dbReference type="Pfam" id="PF07872"/>
    </source>
</evidence>
<dbReference type="InterPro" id="IPR012454">
    <property type="entry name" value="DUF1659"/>
</dbReference>
<keyword evidence="3" id="KW-1185">Reference proteome</keyword>
<organism evidence="2 3">
    <name type="scientific">Niallia oryzisoli</name>
    <dbReference type="NCBI Taxonomy" id="1737571"/>
    <lineage>
        <taxon>Bacteria</taxon>
        <taxon>Bacillati</taxon>
        <taxon>Bacillota</taxon>
        <taxon>Bacilli</taxon>
        <taxon>Bacillales</taxon>
        <taxon>Bacillaceae</taxon>
        <taxon>Niallia</taxon>
    </lineage>
</organism>
<dbReference type="EMBL" id="CP137640">
    <property type="protein sequence ID" value="WVX79438.1"/>
    <property type="molecule type" value="Genomic_DNA"/>
</dbReference>
<protein>
    <submittedName>
        <fullName evidence="2">DUF1659 domain-containing protein</fullName>
    </submittedName>
</protein>
<proteinExistence type="predicted"/>
<evidence type="ECO:0000313" key="3">
    <source>
        <dbReference type="Proteomes" id="UP001357223"/>
    </source>
</evidence>
<name>A0ABZ2C7X7_9BACI</name>
<sequence>MAQTLIKSMKLRLTYETGMDEGGKPIFKTKTYSGVVETATADQLYQIGQALASLSIHPLATVEKNGLYEVLA</sequence>
<feature type="domain" description="DUF1659" evidence="1">
    <location>
        <begin position="4"/>
        <end position="70"/>
    </location>
</feature>
<dbReference type="RefSeq" id="WP_338448372.1">
    <property type="nucleotide sequence ID" value="NZ_CP137640.1"/>
</dbReference>